<dbReference type="Pfam" id="PF05239">
    <property type="entry name" value="PRC"/>
    <property type="match status" value="2"/>
</dbReference>
<dbReference type="InterPro" id="IPR011033">
    <property type="entry name" value="PRC_barrel-like_sf"/>
</dbReference>
<dbReference type="RefSeq" id="WP_069981164.1">
    <property type="nucleotide sequence ID" value="NZ_CP017269.1"/>
</dbReference>
<evidence type="ECO:0000313" key="3">
    <source>
        <dbReference type="Proteomes" id="UP000095743"/>
    </source>
</evidence>
<dbReference type="InterPro" id="IPR027275">
    <property type="entry name" value="PRC-brl_dom"/>
</dbReference>
<organism evidence="2 3">
    <name type="scientific">Geosporobacter ferrireducens</name>
    <dbReference type="NCBI Taxonomy" id="1424294"/>
    <lineage>
        <taxon>Bacteria</taxon>
        <taxon>Bacillati</taxon>
        <taxon>Bacillota</taxon>
        <taxon>Clostridia</taxon>
        <taxon>Peptostreptococcales</taxon>
        <taxon>Thermotaleaceae</taxon>
        <taxon>Geosporobacter</taxon>
    </lineage>
</organism>
<name>A0A1D8GPL3_9FIRM</name>
<gene>
    <name evidence="2" type="ORF">Gferi_26830</name>
</gene>
<dbReference type="EMBL" id="CP017269">
    <property type="protein sequence ID" value="AOT72855.1"/>
    <property type="molecule type" value="Genomic_DNA"/>
</dbReference>
<evidence type="ECO:0000259" key="1">
    <source>
        <dbReference type="Pfam" id="PF05239"/>
    </source>
</evidence>
<dbReference type="SUPFAM" id="SSF50346">
    <property type="entry name" value="PRC-barrel domain"/>
    <property type="match status" value="2"/>
</dbReference>
<dbReference type="OrthoDB" id="1707618at2"/>
<protein>
    <recommendedName>
        <fullName evidence="1">PRC-barrel domain-containing protein</fullName>
    </recommendedName>
</protein>
<dbReference type="Proteomes" id="UP000095743">
    <property type="component" value="Chromosome"/>
</dbReference>
<dbReference type="AlphaFoldDB" id="A0A1D8GPL3"/>
<accession>A0A1D8GPL3</accession>
<dbReference type="Gene3D" id="2.30.30.240">
    <property type="entry name" value="PRC-barrel domain"/>
    <property type="match status" value="2"/>
</dbReference>
<reference evidence="2 3" key="1">
    <citation type="submission" date="2016-09" db="EMBL/GenBank/DDBJ databases">
        <title>Genomic analysis reveals versatility of anaerobic energy metabolism of Geosporobacter ferrireducens IRF9 of phylum Firmicutes.</title>
        <authorList>
            <person name="Kim S.-J."/>
        </authorList>
    </citation>
    <scope>NUCLEOTIDE SEQUENCE [LARGE SCALE GENOMIC DNA]</scope>
    <source>
        <strain evidence="2 3">IRF9</strain>
    </source>
</reference>
<proteinExistence type="predicted"/>
<evidence type="ECO:0000313" key="2">
    <source>
        <dbReference type="EMBL" id="AOT72855.1"/>
    </source>
</evidence>
<dbReference type="KEGG" id="gfe:Gferi_26830"/>
<keyword evidence="3" id="KW-1185">Reference proteome</keyword>
<dbReference type="STRING" id="1424294.Gferi_26830"/>
<sequence length="179" mass="20108">MLKRGSDIIGLPVICLENGNKKGEIKDILFDSERMLLTAVLVAEGGLLHSSRIIYYQNISCFGEDAIMIQKSSFIEHVPMHYKNPFQFHTRHNILDLEVLTEEGQNIGMVQDLLLDIQKGKIIALILTDGLFHDLAEGRPLLPLAQEISFNDLSVIVPTEMKNEVQYHTGGLKKILALE</sequence>
<feature type="domain" description="PRC-barrel" evidence="1">
    <location>
        <begin position="4"/>
        <end position="68"/>
    </location>
</feature>
<feature type="domain" description="PRC-barrel" evidence="1">
    <location>
        <begin position="90"/>
        <end position="149"/>
    </location>
</feature>